<accession>E9H5S0</accession>
<name>E9H5S0_DAPPU</name>
<dbReference type="HOGENOM" id="CLU_049512_1_0_1"/>
<comment type="subcellular location">
    <subcellularLocation>
        <location evidence="1">Golgi apparatus membrane</location>
        <topology evidence="1">Single-pass type II membrane protein</topology>
    </subcellularLocation>
</comment>
<proteinExistence type="inferred from homology"/>
<evidence type="ECO:0000256" key="1">
    <source>
        <dbReference type="ARBA" id="ARBA00004323"/>
    </source>
</evidence>
<sequence length="372" mass="43545">MPIRRDKLKTLYFGSMAAIIICVYLRFWFISALRDGKEVVKDANQTHSTILFSSSMEQKFNIVRYSDIVNVKGLNQSSSFHSISLLSDDKRIYFHETTGRDHLNLRQLCAVESTAKENSNRSVQMFFQSNHVNLTVGPLAHILEKYPNIFVILIDVRDYFNQTPLEDWYLRGAWRQSPYKTEHFSDYIRILSSYKGGGMYMDLDFVALKPFDDNIFWNFVPEEDDSVLTGSSFHFQKDHPIVRKMMTYLASSYHPKEWSYSGPAMFQSVVLKFCQRRAPLPTYPVFLCPDIRVLPKTYLYPYKFAEWKRMFRFSNVSGDDAIFQSYAVHTYNKLSKKEPIFVGSNQLYSKIARLHCPITYAHAFSNLKVNYF</sequence>
<dbReference type="Proteomes" id="UP000000305">
    <property type="component" value="Unassembled WGS sequence"/>
</dbReference>
<dbReference type="PANTHER" id="PTHR12042">
    <property type="entry name" value="LACTOSYLCERAMIDE 4-ALPHA-GALACTOSYLTRANSFERASE ALPHA- 1,4-GALACTOSYLTRANSFERASE"/>
    <property type="match status" value="1"/>
</dbReference>
<dbReference type="InterPro" id="IPR051981">
    <property type="entry name" value="Glycosyltransf_32"/>
</dbReference>
<dbReference type="KEGG" id="dpx:DAPPUDRAFT_308011"/>
<comment type="similarity">
    <text evidence="2">Belongs to the glycosyltransferase 32 family.</text>
</comment>
<evidence type="ECO:0000256" key="4">
    <source>
        <dbReference type="ARBA" id="ARBA00022679"/>
    </source>
</evidence>
<dbReference type="PhylomeDB" id="E9H5S0"/>
<dbReference type="InParanoid" id="E9H5S0"/>
<evidence type="ECO:0000256" key="7">
    <source>
        <dbReference type="SAM" id="Phobius"/>
    </source>
</evidence>
<keyword evidence="4" id="KW-0808">Transferase</keyword>
<dbReference type="OMA" id="QQWASIG"/>
<evidence type="ECO:0000259" key="8">
    <source>
        <dbReference type="Pfam" id="PF04572"/>
    </source>
</evidence>
<evidence type="ECO:0000256" key="6">
    <source>
        <dbReference type="ARBA" id="ARBA00023136"/>
    </source>
</evidence>
<keyword evidence="5" id="KW-0333">Golgi apparatus</keyword>
<keyword evidence="7" id="KW-1133">Transmembrane helix</keyword>
<dbReference type="PANTHER" id="PTHR12042:SF21">
    <property type="entry name" value="ALPHA1,4-GALACTOSYLTRANSFERASE 1-RELATED"/>
    <property type="match status" value="1"/>
</dbReference>
<dbReference type="OrthoDB" id="6336040at2759"/>
<dbReference type="GO" id="GO:0016758">
    <property type="term" value="F:hexosyltransferase activity"/>
    <property type="evidence" value="ECO:0000318"/>
    <property type="project" value="GO_Central"/>
</dbReference>
<dbReference type="Pfam" id="PF04488">
    <property type="entry name" value="Gly_transf_sug"/>
    <property type="match status" value="1"/>
</dbReference>
<reference evidence="9 10" key="1">
    <citation type="journal article" date="2011" name="Science">
        <title>The ecoresponsive genome of Daphnia pulex.</title>
        <authorList>
            <person name="Colbourne J.K."/>
            <person name="Pfrender M.E."/>
            <person name="Gilbert D."/>
            <person name="Thomas W.K."/>
            <person name="Tucker A."/>
            <person name="Oakley T.H."/>
            <person name="Tokishita S."/>
            <person name="Aerts A."/>
            <person name="Arnold G.J."/>
            <person name="Basu M.K."/>
            <person name="Bauer D.J."/>
            <person name="Caceres C.E."/>
            <person name="Carmel L."/>
            <person name="Casola C."/>
            <person name="Choi J.H."/>
            <person name="Detter J.C."/>
            <person name="Dong Q."/>
            <person name="Dusheyko S."/>
            <person name="Eads B.D."/>
            <person name="Frohlich T."/>
            <person name="Geiler-Samerotte K.A."/>
            <person name="Gerlach D."/>
            <person name="Hatcher P."/>
            <person name="Jogdeo S."/>
            <person name="Krijgsveld J."/>
            <person name="Kriventseva E.V."/>
            <person name="Kultz D."/>
            <person name="Laforsch C."/>
            <person name="Lindquist E."/>
            <person name="Lopez J."/>
            <person name="Manak J.R."/>
            <person name="Muller J."/>
            <person name="Pangilinan J."/>
            <person name="Patwardhan R.P."/>
            <person name="Pitluck S."/>
            <person name="Pritham E.J."/>
            <person name="Rechtsteiner A."/>
            <person name="Rho M."/>
            <person name="Rogozin I.B."/>
            <person name="Sakarya O."/>
            <person name="Salamov A."/>
            <person name="Schaack S."/>
            <person name="Shapiro H."/>
            <person name="Shiga Y."/>
            <person name="Skalitzky C."/>
            <person name="Smith Z."/>
            <person name="Souvorov A."/>
            <person name="Sung W."/>
            <person name="Tang Z."/>
            <person name="Tsuchiya D."/>
            <person name="Tu H."/>
            <person name="Vos H."/>
            <person name="Wang M."/>
            <person name="Wolf Y.I."/>
            <person name="Yamagata H."/>
            <person name="Yamada T."/>
            <person name="Ye Y."/>
            <person name="Shaw J.R."/>
            <person name="Andrews J."/>
            <person name="Crease T.J."/>
            <person name="Tang H."/>
            <person name="Lucas S.M."/>
            <person name="Robertson H.M."/>
            <person name="Bork P."/>
            <person name="Koonin E.V."/>
            <person name="Zdobnov E.M."/>
            <person name="Grigoriev I.V."/>
            <person name="Lynch M."/>
            <person name="Boore J.L."/>
        </authorList>
    </citation>
    <scope>NUCLEOTIDE SEQUENCE [LARGE SCALE GENOMIC DNA]</scope>
</reference>
<gene>
    <name evidence="9" type="ORF">DAPPUDRAFT_308011</name>
</gene>
<evidence type="ECO:0000313" key="10">
    <source>
        <dbReference type="Proteomes" id="UP000000305"/>
    </source>
</evidence>
<dbReference type="STRING" id="6669.E9H5S0"/>
<dbReference type="AlphaFoldDB" id="E9H5S0"/>
<evidence type="ECO:0000256" key="3">
    <source>
        <dbReference type="ARBA" id="ARBA00022676"/>
    </source>
</evidence>
<organism evidence="9 10">
    <name type="scientific">Daphnia pulex</name>
    <name type="common">Water flea</name>
    <dbReference type="NCBI Taxonomy" id="6669"/>
    <lineage>
        <taxon>Eukaryota</taxon>
        <taxon>Metazoa</taxon>
        <taxon>Ecdysozoa</taxon>
        <taxon>Arthropoda</taxon>
        <taxon>Crustacea</taxon>
        <taxon>Branchiopoda</taxon>
        <taxon>Diplostraca</taxon>
        <taxon>Cladocera</taxon>
        <taxon>Anomopoda</taxon>
        <taxon>Daphniidae</taxon>
        <taxon>Daphnia</taxon>
    </lineage>
</organism>
<protein>
    <recommendedName>
        <fullName evidence="8">Alpha 1,4-glycosyltransferase domain-containing protein</fullName>
    </recommendedName>
</protein>
<dbReference type="InterPro" id="IPR029044">
    <property type="entry name" value="Nucleotide-diphossugar_trans"/>
</dbReference>
<keyword evidence="6 7" id="KW-0472">Membrane</keyword>
<dbReference type="EMBL" id="GL732594">
    <property type="protein sequence ID" value="EFX73036.1"/>
    <property type="molecule type" value="Genomic_DNA"/>
</dbReference>
<dbReference type="GO" id="GO:0000139">
    <property type="term" value="C:Golgi membrane"/>
    <property type="evidence" value="ECO:0007669"/>
    <property type="project" value="UniProtKB-SubCell"/>
</dbReference>
<keyword evidence="7" id="KW-0812">Transmembrane</keyword>
<evidence type="ECO:0000256" key="5">
    <source>
        <dbReference type="ARBA" id="ARBA00023034"/>
    </source>
</evidence>
<dbReference type="Pfam" id="PF04572">
    <property type="entry name" value="Gb3_synth"/>
    <property type="match status" value="1"/>
</dbReference>
<feature type="transmembrane region" description="Helical" evidence="7">
    <location>
        <begin position="12"/>
        <end position="29"/>
    </location>
</feature>
<keyword evidence="10" id="KW-1185">Reference proteome</keyword>
<evidence type="ECO:0000256" key="2">
    <source>
        <dbReference type="ARBA" id="ARBA00009003"/>
    </source>
</evidence>
<dbReference type="GO" id="GO:0006688">
    <property type="term" value="P:glycosphingolipid biosynthetic process"/>
    <property type="evidence" value="ECO:0000318"/>
    <property type="project" value="GO_Central"/>
</dbReference>
<feature type="domain" description="Alpha 1,4-glycosyltransferase" evidence="8">
    <location>
        <begin position="234"/>
        <end position="363"/>
    </location>
</feature>
<evidence type="ECO:0000313" key="9">
    <source>
        <dbReference type="EMBL" id="EFX73036.1"/>
    </source>
</evidence>
<dbReference type="InterPro" id="IPR007652">
    <property type="entry name" value="A1-4-GlycosylTfrase_dom"/>
</dbReference>
<dbReference type="SUPFAM" id="SSF53448">
    <property type="entry name" value="Nucleotide-diphospho-sugar transferases"/>
    <property type="match status" value="1"/>
</dbReference>
<dbReference type="eggNOG" id="KOG1928">
    <property type="taxonomic scope" value="Eukaryota"/>
</dbReference>
<dbReference type="InterPro" id="IPR007577">
    <property type="entry name" value="GlycoTrfase_DXD_sugar-bd_CS"/>
</dbReference>
<dbReference type="Gene3D" id="3.90.550.20">
    <property type="match status" value="1"/>
</dbReference>
<keyword evidence="3" id="KW-0328">Glycosyltransferase</keyword>